<feature type="domain" description="TonB C-terminal" evidence="1">
    <location>
        <begin position="58"/>
        <end position="131"/>
    </location>
</feature>
<dbReference type="Proteomes" id="UP000199116">
    <property type="component" value="Unassembled WGS sequence"/>
</dbReference>
<accession>A0A1I2KK32</accession>
<evidence type="ECO:0000313" key="2">
    <source>
        <dbReference type="EMBL" id="SFF65296.1"/>
    </source>
</evidence>
<gene>
    <name evidence="2" type="ORF">SAMN04488033_10330</name>
</gene>
<keyword evidence="3" id="KW-1185">Reference proteome</keyword>
<protein>
    <submittedName>
        <fullName evidence="2">TonB protein C-terminal</fullName>
    </submittedName>
</protein>
<dbReference type="InterPro" id="IPR037682">
    <property type="entry name" value="TonB_C"/>
</dbReference>
<dbReference type="SUPFAM" id="SSF74653">
    <property type="entry name" value="TolA/TonB C-terminal domain"/>
    <property type="match status" value="1"/>
</dbReference>
<dbReference type="GO" id="GO:0055085">
    <property type="term" value="P:transmembrane transport"/>
    <property type="evidence" value="ECO:0007669"/>
    <property type="project" value="InterPro"/>
</dbReference>
<dbReference type="AlphaFoldDB" id="A0A1I2KK32"/>
<evidence type="ECO:0000313" key="3">
    <source>
        <dbReference type="Proteomes" id="UP000199116"/>
    </source>
</evidence>
<dbReference type="Gene3D" id="3.30.1150.10">
    <property type="match status" value="1"/>
</dbReference>
<reference evidence="3" key="1">
    <citation type="submission" date="2016-10" db="EMBL/GenBank/DDBJ databases">
        <authorList>
            <person name="Varghese N."/>
            <person name="Submissions S."/>
        </authorList>
    </citation>
    <scope>NUCLEOTIDE SEQUENCE [LARGE SCALE GENOMIC DNA]</scope>
    <source>
        <strain evidence="3">DSM 23515</strain>
    </source>
</reference>
<evidence type="ECO:0000259" key="1">
    <source>
        <dbReference type="Pfam" id="PF03544"/>
    </source>
</evidence>
<dbReference type="EMBL" id="FOOH01000003">
    <property type="protein sequence ID" value="SFF65296.1"/>
    <property type="molecule type" value="Genomic_DNA"/>
</dbReference>
<organism evidence="2 3">
    <name type="scientific">Salegentibacter agarivorans</name>
    <dbReference type="NCBI Taxonomy" id="345907"/>
    <lineage>
        <taxon>Bacteria</taxon>
        <taxon>Pseudomonadati</taxon>
        <taxon>Bacteroidota</taxon>
        <taxon>Flavobacteriia</taxon>
        <taxon>Flavobacteriales</taxon>
        <taxon>Flavobacteriaceae</taxon>
        <taxon>Salegentibacter</taxon>
    </lineage>
</organism>
<dbReference type="Pfam" id="PF03544">
    <property type="entry name" value="TonB_C"/>
    <property type="match status" value="1"/>
</dbReference>
<proteinExistence type="predicted"/>
<name>A0A1I2KK32_9FLAO</name>
<sequence length="132" mass="14837">MFCFFLLTGSFAFAQDDVNVEGNTVTVREKAPVWPGCESSEDLKNCFNQKLMEHVKNNYKYPRNDKGEFIRGKVVVKMHVDEEGKTVVNSVKGDQKPVIAAVENMLKKIPEMKPGTRGGKPTKISYTLPLNL</sequence>